<feature type="signal peptide" evidence="2">
    <location>
        <begin position="1"/>
        <end position="16"/>
    </location>
</feature>
<dbReference type="PANTHER" id="PTHR35340">
    <property type="entry name" value="PQQ ENZYME REPEAT PROTEIN-RELATED"/>
    <property type="match status" value="1"/>
</dbReference>
<dbReference type="InterPro" id="IPR039535">
    <property type="entry name" value="ASST-like"/>
</dbReference>
<protein>
    <submittedName>
        <fullName evidence="3">Putative Arylsulfotransferase protein</fullName>
    </submittedName>
</protein>
<accession>R1E570</accession>
<keyword evidence="2" id="KW-0732">Signal</keyword>
<feature type="chain" id="PRO_5004348200" evidence="2">
    <location>
        <begin position="17"/>
        <end position="569"/>
    </location>
</feature>
<evidence type="ECO:0000313" key="3">
    <source>
        <dbReference type="EMBL" id="EOD42843.1"/>
    </source>
</evidence>
<keyword evidence="1" id="KW-0812">Transmembrane</keyword>
<keyword evidence="1" id="KW-1133">Transmembrane helix</keyword>
<dbReference type="KEGG" id="npa:UCRNP2_10450"/>
<evidence type="ECO:0000256" key="2">
    <source>
        <dbReference type="SAM" id="SignalP"/>
    </source>
</evidence>
<dbReference type="STRING" id="1287680.R1E570"/>
<dbReference type="Proteomes" id="UP000013521">
    <property type="component" value="Unassembled WGS sequence"/>
</dbReference>
<proteinExistence type="predicted"/>
<evidence type="ECO:0000256" key="1">
    <source>
        <dbReference type="SAM" id="Phobius"/>
    </source>
</evidence>
<reference evidence="4" key="1">
    <citation type="journal article" date="2013" name="Genome Announc.">
        <title>Draft genome sequence of Neofusicoccum parvum isolate UCR-NP2, a fungal vascular pathogen associated with grapevine cankers.</title>
        <authorList>
            <person name="Blanco-Ulate B."/>
            <person name="Rolshausen P."/>
            <person name="Cantu D."/>
        </authorList>
    </citation>
    <scope>NUCLEOTIDE SEQUENCE [LARGE SCALE GENOMIC DNA]</scope>
    <source>
        <strain evidence="4">UCR-NP2</strain>
    </source>
</reference>
<keyword evidence="3" id="KW-0808">Transferase</keyword>
<name>R1E570_BOTPV</name>
<keyword evidence="1" id="KW-0472">Membrane</keyword>
<dbReference type="HOGENOM" id="CLU_018249_0_1_1"/>
<gene>
    <name evidence="3" type="ORF">UCRNP2_10450</name>
</gene>
<dbReference type="GO" id="GO:0016740">
    <property type="term" value="F:transferase activity"/>
    <property type="evidence" value="ECO:0007669"/>
    <property type="project" value="UniProtKB-KW"/>
</dbReference>
<dbReference type="eggNOG" id="ENOG502QPU9">
    <property type="taxonomic scope" value="Eukaryota"/>
</dbReference>
<dbReference type="InterPro" id="IPR053143">
    <property type="entry name" value="Arylsulfate_ST"/>
</dbReference>
<dbReference type="OrthoDB" id="5427350at2759"/>
<dbReference type="AlphaFoldDB" id="R1E570"/>
<dbReference type="OMA" id="GRGSWYM"/>
<dbReference type="PANTHER" id="PTHR35340:SF5">
    <property type="entry name" value="ASST-DOMAIN-CONTAINING PROTEIN"/>
    <property type="match status" value="1"/>
</dbReference>
<dbReference type="Pfam" id="PF14269">
    <property type="entry name" value="Arylsulfotran_2"/>
    <property type="match status" value="1"/>
</dbReference>
<evidence type="ECO:0000313" key="4">
    <source>
        <dbReference type="Proteomes" id="UP000013521"/>
    </source>
</evidence>
<dbReference type="EMBL" id="KB916935">
    <property type="protein sequence ID" value="EOD42843.1"/>
    <property type="molecule type" value="Genomic_DNA"/>
</dbReference>
<organism evidence="3 4">
    <name type="scientific">Botryosphaeria parva (strain UCR-NP2)</name>
    <name type="common">Grapevine canker fungus</name>
    <name type="synonym">Neofusicoccum parvum</name>
    <dbReference type="NCBI Taxonomy" id="1287680"/>
    <lineage>
        <taxon>Eukaryota</taxon>
        <taxon>Fungi</taxon>
        <taxon>Dikarya</taxon>
        <taxon>Ascomycota</taxon>
        <taxon>Pezizomycotina</taxon>
        <taxon>Dothideomycetes</taxon>
        <taxon>Dothideomycetes incertae sedis</taxon>
        <taxon>Botryosphaeriales</taxon>
        <taxon>Botryosphaeriaceae</taxon>
        <taxon>Neofusicoccum</taxon>
    </lineage>
</organism>
<sequence length="569" mass="62660">MRPQTFLAFLPLLAAAAPSRQSNPLWYDQGLYGAYPWREYTSFDLASPRVNVLESSVQCDQGYVFLEPRGRSVSTPGPMILDHEGNLVYMEKKYGEAMDFRPQKYRGEDYLTFWSGTDDGTHGRGSYYMLDSSYEVKYTINPANGLEGDLHEFEITENGTALMTIYEIIPADLSSVGGPTDGWIYDGLFQEIDIETGRLIFEWRASTHYAVNETFNELKSHGNSRSDAWDFFHINSVDKDAAGNYYISSRYMHTVTCISPTGTVLWKLGGRHSSFTDLSDGAATNFTWQHHVRHHANNTLTIFDNGAYDNNRHLATAANSRGLIVQLDTANMTATLLAALVSPARILAHSQGSVQLLPSGNAFVGWGHSAAYTEFAPDGTVLCDAHFGASAFFGWGWVKSYRAHKGRWVGAPRTDPDIARKGRGRVFASWNGATEVAAWQLQGAEEAAVERELGDGEERDVKEGGDGWTDIGDKVAKTGFETQLWVAGAGDAPYVRAVALDGRGKVLGTSKALDRRSGQLVSGGAFAPMQDGDVVALQLLLAVLAFMTVALVVWAVWVPVTERYQRVRL</sequence>
<feature type="transmembrane region" description="Helical" evidence="1">
    <location>
        <begin position="535"/>
        <end position="560"/>
    </location>
</feature>